<feature type="domain" description="F-box" evidence="1">
    <location>
        <begin position="104"/>
        <end position="160"/>
    </location>
</feature>
<evidence type="ECO:0000313" key="2">
    <source>
        <dbReference type="EMBL" id="KIY63931.1"/>
    </source>
</evidence>
<dbReference type="Proteomes" id="UP000054007">
    <property type="component" value="Unassembled WGS sequence"/>
</dbReference>
<accession>A0A0D7B325</accession>
<reference evidence="2 3" key="1">
    <citation type="journal article" date="2015" name="Fungal Genet. Biol.">
        <title>Evolution of novel wood decay mechanisms in Agaricales revealed by the genome sequences of Fistulina hepatica and Cylindrobasidium torrendii.</title>
        <authorList>
            <person name="Floudas D."/>
            <person name="Held B.W."/>
            <person name="Riley R."/>
            <person name="Nagy L.G."/>
            <person name="Koehler G."/>
            <person name="Ransdell A.S."/>
            <person name="Younus H."/>
            <person name="Chow J."/>
            <person name="Chiniquy J."/>
            <person name="Lipzen A."/>
            <person name="Tritt A."/>
            <person name="Sun H."/>
            <person name="Haridas S."/>
            <person name="LaButti K."/>
            <person name="Ohm R.A."/>
            <person name="Kues U."/>
            <person name="Blanchette R.A."/>
            <person name="Grigoriev I.V."/>
            <person name="Minto R.E."/>
            <person name="Hibbett D.S."/>
        </authorList>
    </citation>
    <scope>NUCLEOTIDE SEQUENCE [LARGE SCALE GENOMIC DNA]</scope>
    <source>
        <strain evidence="2 3">FP15055 ss-10</strain>
    </source>
</reference>
<sequence>MSQTSCHSAHTQVCPRCASPHTTYPDWQSVVQNEQIRTFLENPWLHDFGATHSPTANAFRDYASSLNLDDQVETLERSIAQLTFQQKLLATLSQTLKAFFAPIHTLPADVLVNIFGLCASANAKIDRVHPIHEPSTAFLLSQVCRRWRNLVIDSPLLWSRFPSDWLQFGSRTLAAIAFERSRQVPLYIQFDFSVSVVPQRMREELRKSSYRWRWLDGYHGVGYEWWLASVRGTSYQTGAKLSTKGCRSARARPRLPEVDKVILNQRIQIRIRLQRQFFRS</sequence>
<evidence type="ECO:0000313" key="3">
    <source>
        <dbReference type="Proteomes" id="UP000054007"/>
    </source>
</evidence>
<dbReference type="OrthoDB" id="2269034at2759"/>
<gene>
    <name evidence="2" type="ORF">CYLTODRAFT_425676</name>
</gene>
<dbReference type="AlphaFoldDB" id="A0A0D7B325"/>
<organism evidence="2 3">
    <name type="scientific">Cylindrobasidium torrendii FP15055 ss-10</name>
    <dbReference type="NCBI Taxonomy" id="1314674"/>
    <lineage>
        <taxon>Eukaryota</taxon>
        <taxon>Fungi</taxon>
        <taxon>Dikarya</taxon>
        <taxon>Basidiomycota</taxon>
        <taxon>Agaricomycotina</taxon>
        <taxon>Agaricomycetes</taxon>
        <taxon>Agaricomycetidae</taxon>
        <taxon>Agaricales</taxon>
        <taxon>Marasmiineae</taxon>
        <taxon>Physalacriaceae</taxon>
        <taxon>Cylindrobasidium</taxon>
    </lineage>
</organism>
<proteinExistence type="predicted"/>
<dbReference type="Pfam" id="PF12937">
    <property type="entry name" value="F-box-like"/>
    <property type="match status" value="1"/>
</dbReference>
<evidence type="ECO:0000259" key="1">
    <source>
        <dbReference type="Pfam" id="PF12937"/>
    </source>
</evidence>
<name>A0A0D7B325_9AGAR</name>
<dbReference type="InterPro" id="IPR001810">
    <property type="entry name" value="F-box_dom"/>
</dbReference>
<protein>
    <recommendedName>
        <fullName evidence="1">F-box domain-containing protein</fullName>
    </recommendedName>
</protein>
<keyword evidence="3" id="KW-1185">Reference proteome</keyword>
<dbReference type="Gene3D" id="1.20.1280.50">
    <property type="match status" value="1"/>
</dbReference>
<dbReference type="EMBL" id="KN880663">
    <property type="protein sequence ID" value="KIY63931.1"/>
    <property type="molecule type" value="Genomic_DNA"/>
</dbReference>